<sequence>MTIYTGKTVITLQVNGEKREVAVRPSDLLLDVLREQLGLTGAKAGCRNGDCGACTVAVDGWPAKSCLMLAVEAEGHEILTVEGLSGTSLIQKAFVDADAFQCGYCTSGFLMVCYTMKNQFSTMPQEEVIEEWLQSNICRCTSYAEVRAAVKKMYGENNKVPPKPS</sequence>
<organism evidence="7">
    <name type="scientific">bioreactor metagenome</name>
    <dbReference type="NCBI Taxonomy" id="1076179"/>
    <lineage>
        <taxon>unclassified sequences</taxon>
        <taxon>metagenomes</taxon>
        <taxon>ecological metagenomes</taxon>
    </lineage>
</organism>
<keyword evidence="5" id="KW-0411">Iron-sulfur</keyword>
<dbReference type="InterPro" id="IPR051452">
    <property type="entry name" value="Diverse_Oxidoreductases"/>
</dbReference>
<name>A0A644YSE1_9ZZZZ</name>
<dbReference type="InterPro" id="IPR001041">
    <property type="entry name" value="2Fe-2S_ferredoxin-type"/>
</dbReference>
<dbReference type="GO" id="GO:0046872">
    <property type="term" value="F:metal ion binding"/>
    <property type="evidence" value="ECO:0007669"/>
    <property type="project" value="UniProtKB-KW"/>
</dbReference>
<dbReference type="CDD" id="cd00207">
    <property type="entry name" value="fer2"/>
    <property type="match status" value="1"/>
</dbReference>
<dbReference type="InterPro" id="IPR002888">
    <property type="entry name" value="2Fe-2S-bd"/>
</dbReference>
<dbReference type="FunFam" id="3.10.20.30:FF:000020">
    <property type="entry name" value="Xanthine dehydrogenase iron-sulfur subunit"/>
    <property type="match status" value="1"/>
</dbReference>
<accession>A0A644YSE1</accession>
<dbReference type="Pfam" id="PF00111">
    <property type="entry name" value="Fer2"/>
    <property type="match status" value="1"/>
</dbReference>
<dbReference type="PANTHER" id="PTHR44379:SF7">
    <property type="entry name" value="XANTHINE DEHYDROGENASE SUBUNIT E-RELATED"/>
    <property type="match status" value="1"/>
</dbReference>
<feature type="domain" description="2Fe-2S ferredoxin-type" evidence="6">
    <location>
        <begin position="8"/>
        <end position="84"/>
    </location>
</feature>
<keyword evidence="1" id="KW-0001">2Fe-2S</keyword>
<reference evidence="7" key="1">
    <citation type="submission" date="2019-08" db="EMBL/GenBank/DDBJ databases">
        <authorList>
            <person name="Kucharzyk K."/>
            <person name="Murdoch R.W."/>
            <person name="Higgins S."/>
            <person name="Loffler F."/>
        </authorList>
    </citation>
    <scope>NUCLEOTIDE SEQUENCE</scope>
</reference>
<dbReference type="PANTHER" id="PTHR44379">
    <property type="entry name" value="OXIDOREDUCTASE WITH IRON-SULFUR SUBUNIT"/>
    <property type="match status" value="1"/>
</dbReference>
<keyword evidence="3 7" id="KW-0560">Oxidoreductase</keyword>
<keyword evidence="4" id="KW-0408">Iron</keyword>
<dbReference type="SUPFAM" id="SSF54292">
    <property type="entry name" value="2Fe-2S ferredoxin-like"/>
    <property type="match status" value="1"/>
</dbReference>
<dbReference type="Gene3D" id="1.10.150.120">
    <property type="entry name" value="[2Fe-2S]-binding domain"/>
    <property type="match status" value="1"/>
</dbReference>
<evidence type="ECO:0000256" key="4">
    <source>
        <dbReference type="ARBA" id="ARBA00023004"/>
    </source>
</evidence>
<protein>
    <submittedName>
        <fullName evidence="7">Carbon monoxide dehydrogenase small chain</fullName>
        <ecNumber evidence="7">1.2.5.3</ecNumber>
    </submittedName>
</protein>
<proteinExistence type="predicted"/>
<evidence type="ECO:0000256" key="3">
    <source>
        <dbReference type="ARBA" id="ARBA00023002"/>
    </source>
</evidence>
<dbReference type="InterPro" id="IPR006058">
    <property type="entry name" value="2Fe2S_fd_BS"/>
</dbReference>
<keyword evidence="2" id="KW-0479">Metal-binding</keyword>
<dbReference type="InterPro" id="IPR036884">
    <property type="entry name" value="2Fe-2S-bd_dom_sf"/>
</dbReference>
<dbReference type="InterPro" id="IPR012675">
    <property type="entry name" value="Beta-grasp_dom_sf"/>
</dbReference>
<evidence type="ECO:0000259" key="6">
    <source>
        <dbReference type="PROSITE" id="PS51085"/>
    </source>
</evidence>
<dbReference type="GO" id="GO:0051537">
    <property type="term" value="F:2 iron, 2 sulfur cluster binding"/>
    <property type="evidence" value="ECO:0007669"/>
    <property type="project" value="UniProtKB-KW"/>
</dbReference>
<dbReference type="EC" id="1.2.5.3" evidence="7"/>
<dbReference type="Pfam" id="PF01799">
    <property type="entry name" value="Fer2_2"/>
    <property type="match status" value="1"/>
</dbReference>
<comment type="caution">
    <text evidence="7">The sequence shown here is derived from an EMBL/GenBank/DDBJ whole genome shotgun (WGS) entry which is preliminary data.</text>
</comment>
<evidence type="ECO:0000313" key="7">
    <source>
        <dbReference type="EMBL" id="MPM31249.1"/>
    </source>
</evidence>
<dbReference type="PROSITE" id="PS51085">
    <property type="entry name" value="2FE2S_FER_2"/>
    <property type="match status" value="1"/>
</dbReference>
<evidence type="ECO:0000256" key="5">
    <source>
        <dbReference type="ARBA" id="ARBA00023014"/>
    </source>
</evidence>
<dbReference type="Gene3D" id="3.10.20.30">
    <property type="match status" value="1"/>
</dbReference>
<dbReference type="InterPro" id="IPR036010">
    <property type="entry name" value="2Fe-2S_ferredoxin-like_sf"/>
</dbReference>
<dbReference type="SUPFAM" id="SSF47741">
    <property type="entry name" value="CO dehydrogenase ISP C-domain like"/>
    <property type="match status" value="1"/>
</dbReference>
<gene>
    <name evidence="7" type="primary">cutS_7</name>
    <name evidence="7" type="ORF">SDC9_77803</name>
</gene>
<dbReference type="EMBL" id="VSSQ01006019">
    <property type="protein sequence ID" value="MPM31249.1"/>
    <property type="molecule type" value="Genomic_DNA"/>
</dbReference>
<dbReference type="PROSITE" id="PS00197">
    <property type="entry name" value="2FE2S_FER_1"/>
    <property type="match status" value="1"/>
</dbReference>
<evidence type="ECO:0000256" key="2">
    <source>
        <dbReference type="ARBA" id="ARBA00022723"/>
    </source>
</evidence>
<dbReference type="AlphaFoldDB" id="A0A644YSE1"/>
<evidence type="ECO:0000256" key="1">
    <source>
        <dbReference type="ARBA" id="ARBA00022714"/>
    </source>
</evidence>
<dbReference type="GO" id="GO:0008805">
    <property type="term" value="F:carbon-monoxide oxygenase activity"/>
    <property type="evidence" value="ECO:0007669"/>
    <property type="project" value="UniProtKB-EC"/>
</dbReference>